<organism evidence="1 2">
    <name type="scientific">Cinchona calisaya</name>
    <dbReference type="NCBI Taxonomy" id="153742"/>
    <lineage>
        <taxon>Eukaryota</taxon>
        <taxon>Viridiplantae</taxon>
        <taxon>Streptophyta</taxon>
        <taxon>Embryophyta</taxon>
        <taxon>Tracheophyta</taxon>
        <taxon>Spermatophyta</taxon>
        <taxon>Magnoliopsida</taxon>
        <taxon>eudicotyledons</taxon>
        <taxon>Gunneridae</taxon>
        <taxon>Pentapetalae</taxon>
        <taxon>asterids</taxon>
        <taxon>lamiids</taxon>
        <taxon>Gentianales</taxon>
        <taxon>Rubiaceae</taxon>
        <taxon>Cinchonoideae</taxon>
        <taxon>Cinchoneae</taxon>
        <taxon>Cinchona</taxon>
    </lineage>
</organism>
<keyword evidence="2" id="KW-1185">Reference proteome</keyword>
<dbReference type="EMBL" id="JBJUIK010000012">
    <property type="protein sequence ID" value="KAL3509743.1"/>
    <property type="molecule type" value="Genomic_DNA"/>
</dbReference>
<accession>A0ABD2YQW0</accession>
<comment type="caution">
    <text evidence="1">The sequence shown here is derived from an EMBL/GenBank/DDBJ whole genome shotgun (WGS) entry which is preliminary data.</text>
</comment>
<evidence type="ECO:0000313" key="1">
    <source>
        <dbReference type="EMBL" id="KAL3509743.1"/>
    </source>
</evidence>
<evidence type="ECO:0000313" key="2">
    <source>
        <dbReference type="Proteomes" id="UP001630127"/>
    </source>
</evidence>
<name>A0ABD2YQW0_9GENT</name>
<protein>
    <submittedName>
        <fullName evidence="1">Uncharacterized protein</fullName>
    </submittedName>
</protein>
<gene>
    <name evidence="1" type="ORF">ACH5RR_029144</name>
</gene>
<proteinExistence type="predicted"/>
<reference evidence="1 2" key="1">
    <citation type="submission" date="2024-11" db="EMBL/GenBank/DDBJ databases">
        <title>A near-complete genome assembly of Cinchona calisaya.</title>
        <authorList>
            <person name="Lian D.C."/>
            <person name="Zhao X.W."/>
            <person name="Wei L."/>
        </authorList>
    </citation>
    <scope>NUCLEOTIDE SEQUENCE [LARGE SCALE GENOMIC DNA]</scope>
    <source>
        <tissue evidence="1">Nenye</tissue>
    </source>
</reference>
<sequence length="101" mass="11600">MNNMRSTLKITLAAQEDGISQEFLIHMQSPVYGPQREDLVEFIDDYYTVETYLRSYELAIQTINGQISWIDSKKLAPLLSKCGMLAGRPKKMTRKSVNELQ</sequence>
<dbReference type="Proteomes" id="UP001630127">
    <property type="component" value="Unassembled WGS sequence"/>
</dbReference>
<dbReference type="AlphaFoldDB" id="A0ABD2YQW0"/>